<accession>A0A9J7EMF9</accession>
<dbReference type="RefSeq" id="XP_022831187.1">
    <property type="nucleotide sequence ID" value="XM_022975419.1"/>
</dbReference>
<feature type="region of interest" description="Disordered" evidence="1">
    <location>
        <begin position="115"/>
        <end position="137"/>
    </location>
</feature>
<proteinExistence type="predicted"/>
<protein>
    <submittedName>
        <fullName evidence="3">Uncharacterized protein LOC111359779 isoform X2</fullName>
    </submittedName>
</protein>
<dbReference type="Proteomes" id="UP000301870">
    <property type="component" value="Chromosome 29"/>
</dbReference>
<dbReference type="AlphaFoldDB" id="A0A9J7EMF9"/>
<reference evidence="3" key="1">
    <citation type="submission" date="2025-08" db="UniProtKB">
        <authorList>
            <consortium name="RefSeq"/>
        </authorList>
    </citation>
    <scope>IDENTIFICATION</scope>
    <source>
        <strain evidence="3">Ishihara</strain>
        <tissue evidence="3">Whole body</tissue>
    </source>
</reference>
<evidence type="ECO:0000313" key="2">
    <source>
        <dbReference type="Proteomes" id="UP000301870"/>
    </source>
</evidence>
<evidence type="ECO:0000313" key="3">
    <source>
        <dbReference type="RefSeq" id="XP_022831187.1"/>
    </source>
</evidence>
<organism evidence="2 3">
    <name type="scientific">Spodoptera litura</name>
    <name type="common">Asian cotton leafworm</name>
    <dbReference type="NCBI Taxonomy" id="69820"/>
    <lineage>
        <taxon>Eukaryota</taxon>
        <taxon>Metazoa</taxon>
        <taxon>Ecdysozoa</taxon>
        <taxon>Arthropoda</taxon>
        <taxon>Hexapoda</taxon>
        <taxon>Insecta</taxon>
        <taxon>Pterygota</taxon>
        <taxon>Neoptera</taxon>
        <taxon>Endopterygota</taxon>
        <taxon>Lepidoptera</taxon>
        <taxon>Glossata</taxon>
        <taxon>Ditrysia</taxon>
        <taxon>Noctuoidea</taxon>
        <taxon>Noctuidae</taxon>
        <taxon>Amphipyrinae</taxon>
        <taxon>Spodoptera</taxon>
    </lineage>
</organism>
<dbReference type="GeneID" id="111359779"/>
<feature type="compositionally biased region" description="Polar residues" evidence="1">
    <location>
        <begin position="120"/>
        <end position="131"/>
    </location>
</feature>
<name>A0A9J7EMF9_SPOLT</name>
<gene>
    <name evidence="3" type="primary">LOC111359779</name>
</gene>
<sequence>MDAELVKTLLESIKMAISTNRRQDDMALPSFDPEKMHNGAESWCKNIEDLGAEFNWSSLQMVAKADHRRHSKLSPKFKGPYEILEILQNDRYRLRGQGRLHNIVIAKEKLRKWQGEWSEENQTAEQALTDNDSSDEE</sequence>
<keyword evidence="2" id="KW-1185">Reference proteome</keyword>
<evidence type="ECO:0000256" key="1">
    <source>
        <dbReference type="SAM" id="MobiDB-lite"/>
    </source>
</evidence>